<dbReference type="InterPro" id="IPR006059">
    <property type="entry name" value="SBP"/>
</dbReference>
<dbReference type="SUPFAM" id="SSF53850">
    <property type="entry name" value="Periplasmic binding protein-like II"/>
    <property type="match status" value="1"/>
</dbReference>
<evidence type="ECO:0000256" key="3">
    <source>
        <dbReference type="ARBA" id="ARBA00022729"/>
    </source>
</evidence>
<dbReference type="EMBL" id="CACRUE010000046">
    <property type="protein sequence ID" value="VYU58066.1"/>
    <property type="molecule type" value="Genomic_DNA"/>
</dbReference>
<accession>A0A6N3G1R1</accession>
<dbReference type="EMBL" id="JAJBMB010000011">
    <property type="protein sequence ID" value="MCB5446707.1"/>
    <property type="molecule type" value="Genomic_DNA"/>
</dbReference>
<feature type="signal peptide" evidence="6">
    <location>
        <begin position="1"/>
        <end position="22"/>
    </location>
</feature>
<dbReference type="Gene3D" id="3.40.190.10">
    <property type="entry name" value="Periplasmic binding protein-like II"/>
    <property type="match status" value="2"/>
</dbReference>
<reference evidence="7 9" key="2">
    <citation type="submission" date="2021-10" db="EMBL/GenBank/DDBJ databases">
        <title>Collection of gut derived symbiotic bacterial strains cultured from healthy donors.</title>
        <authorList>
            <person name="Lin H."/>
            <person name="Littmann E."/>
            <person name="Claire K."/>
            <person name="Pamer E."/>
        </authorList>
    </citation>
    <scope>NUCLEOTIDE SEQUENCE [LARGE SCALE GENOMIC DNA]</scope>
    <source>
        <strain evidence="7 9">MSK.17.68</strain>
    </source>
</reference>
<dbReference type="RefSeq" id="WP_007285239.1">
    <property type="nucleotide sequence ID" value="NZ_BAABXU010000001.1"/>
</dbReference>
<feature type="binding site" evidence="5">
    <location>
        <position position="39"/>
    </location>
    <ligand>
        <name>spermidine</name>
        <dbReference type="ChEBI" id="CHEBI:57834"/>
    </ligand>
</feature>
<keyword evidence="2" id="KW-0813">Transport</keyword>
<keyword evidence="3 6" id="KW-0732">Signal</keyword>
<dbReference type="GO" id="GO:0042597">
    <property type="term" value="C:periplasmic space"/>
    <property type="evidence" value="ECO:0007669"/>
    <property type="project" value="UniProtKB-SubCell"/>
</dbReference>
<evidence type="ECO:0000313" key="9">
    <source>
        <dbReference type="Proteomes" id="UP001299409"/>
    </source>
</evidence>
<keyword evidence="9" id="KW-1185">Reference proteome</keyword>
<dbReference type="Proteomes" id="UP001299409">
    <property type="component" value="Unassembled WGS sequence"/>
</dbReference>
<dbReference type="PANTHER" id="PTHR30222">
    <property type="entry name" value="SPERMIDINE/PUTRESCINE-BINDING PERIPLASMIC PROTEIN"/>
    <property type="match status" value="1"/>
</dbReference>
<evidence type="ECO:0000313" key="7">
    <source>
        <dbReference type="EMBL" id="MCB5446707.1"/>
    </source>
</evidence>
<sequence>MKKLSKLIAISLCILMMTVLFTGCSKKEQEQINFFNYGENIDDETIKEFEKTYNIKVNMETFDDMEAMYQKINSGAGKYDVVLVSDALMPRMIEKGLVQKLNKDNIPNISQMDKQYLDLDIDPGNQYSVPYMFGTVGLIYNKDVVKEKVDSWDILWDEKYKDQIFMFDTYRDTIGVALKKLGYSLNSTNKDEINEAKELLLKQRKLVNPIYGVDNGTTMIPAGETNINMIWSGEGLNLQAEYPNLVYVVPKEGANFWIDSLCITSNAKNVDGAEKFINFVSDKKSALRIADEIGYTTPNKEARLEQPKEVQDNPNAYMTKEIMNRCEIYKDFDLKTKQMYDDAWTAIKVDSE</sequence>
<keyword evidence="4" id="KW-0574">Periplasm</keyword>
<dbReference type="AlphaFoldDB" id="A0A6N3G1R1"/>
<evidence type="ECO:0000313" key="8">
    <source>
        <dbReference type="EMBL" id="VYU58066.1"/>
    </source>
</evidence>
<dbReference type="GO" id="GO:0015846">
    <property type="term" value="P:polyamine transport"/>
    <property type="evidence" value="ECO:0007669"/>
    <property type="project" value="InterPro"/>
</dbReference>
<evidence type="ECO:0000256" key="5">
    <source>
        <dbReference type="PIRSR" id="PIRSR019574-1"/>
    </source>
</evidence>
<dbReference type="PIRSF" id="PIRSF019574">
    <property type="entry name" value="Periplasmic_polyamine_BP"/>
    <property type="match status" value="1"/>
</dbReference>
<dbReference type="InterPro" id="IPR001188">
    <property type="entry name" value="Sperm_putr-bd"/>
</dbReference>
<comment type="subcellular location">
    <subcellularLocation>
        <location evidence="1">Periplasm</location>
    </subcellularLocation>
</comment>
<gene>
    <name evidence="8" type="primary">potD_1</name>
    <name evidence="8" type="ORF">IBLFYP30_00681</name>
    <name evidence="7" type="ORF">LIP50_10875</name>
</gene>
<dbReference type="PANTHER" id="PTHR30222:SF17">
    <property type="entry name" value="SPERMIDINE_PUTRESCINE-BINDING PERIPLASMIC PROTEIN"/>
    <property type="match status" value="1"/>
</dbReference>
<evidence type="ECO:0000256" key="6">
    <source>
        <dbReference type="SAM" id="SignalP"/>
    </source>
</evidence>
<dbReference type="Pfam" id="PF13416">
    <property type="entry name" value="SBP_bac_8"/>
    <property type="match status" value="1"/>
</dbReference>
<evidence type="ECO:0000256" key="4">
    <source>
        <dbReference type="ARBA" id="ARBA00022764"/>
    </source>
</evidence>
<reference evidence="8" key="1">
    <citation type="submission" date="2019-11" db="EMBL/GenBank/DDBJ databases">
        <authorList>
            <person name="Feng L."/>
        </authorList>
    </citation>
    <scope>NUCLEOTIDE SEQUENCE</scope>
    <source>
        <strain evidence="8">IbartlettiiLFYP30</strain>
    </source>
</reference>
<dbReference type="GeneID" id="89563744"/>
<dbReference type="CDD" id="cd13590">
    <property type="entry name" value="PBP2_PotD_PotF_like"/>
    <property type="match status" value="1"/>
</dbReference>
<dbReference type="GO" id="GO:0019808">
    <property type="term" value="F:polyamine binding"/>
    <property type="evidence" value="ECO:0007669"/>
    <property type="project" value="InterPro"/>
</dbReference>
<organism evidence="8">
    <name type="scientific">Intestinibacter bartlettii</name>
    <dbReference type="NCBI Taxonomy" id="261299"/>
    <lineage>
        <taxon>Bacteria</taxon>
        <taxon>Bacillati</taxon>
        <taxon>Bacillota</taxon>
        <taxon>Clostridia</taxon>
        <taxon>Peptostreptococcales</taxon>
        <taxon>Peptostreptococcaceae</taxon>
        <taxon>Intestinibacter</taxon>
    </lineage>
</organism>
<evidence type="ECO:0000256" key="2">
    <source>
        <dbReference type="ARBA" id="ARBA00022448"/>
    </source>
</evidence>
<feature type="chain" id="PRO_5038644491" evidence="6">
    <location>
        <begin position="23"/>
        <end position="352"/>
    </location>
</feature>
<protein>
    <submittedName>
        <fullName evidence="7">Spermidine/putrescine ABC transporter substrate-binding protein</fullName>
    </submittedName>
    <submittedName>
        <fullName evidence="8">Spermidine/putrescine-binding periplasmic protein</fullName>
    </submittedName>
</protein>
<dbReference type="PRINTS" id="PR00909">
    <property type="entry name" value="SPERMDNBNDNG"/>
</dbReference>
<evidence type="ECO:0000256" key="1">
    <source>
        <dbReference type="ARBA" id="ARBA00004418"/>
    </source>
</evidence>
<proteinExistence type="predicted"/>
<name>A0A6N3G1R1_9FIRM</name>
<dbReference type="PROSITE" id="PS51257">
    <property type="entry name" value="PROKAR_LIPOPROTEIN"/>
    <property type="match status" value="1"/>
</dbReference>